<evidence type="ECO:0000313" key="10">
    <source>
        <dbReference type="EMBL" id="CAL8108374.1"/>
    </source>
</evidence>
<keyword evidence="9" id="KW-1133">Transmembrane helix</keyword>
<evidence type="ECO:0000256" key="2">
    <source>
        <dbReference type="ARBA" id="ARBA00022737"/>
    </source>
</evidence>
<feature type="transmembrane region" description="Helical" evidence="9">
    <location>
        <begin position="450"/>
        <end position="470"/>
    </location>
</feature>
<comment type="caution">
    <text evidence="10">The sequence shown here is derived from an EMBL/GenBank/DDBJ whole genome shotgun (WGS) entry which is preliminary data.</text>
</comment>
<dbReference type="PANTHER" id="PTHR47143:SF1">
    <property type="entry name" value="ION_TRANS DOMAIN-CONTAINING PROTEIN"/>
    <property type="match status" value="1"/>
</dbReference>
<dbReference type="InterPro" id="IPR002110">
    <property type="entry name" value="Ankyrin_rpt"/>
</dbReference>
<dbReference type="PROSITE" id="PS50297">
    <property type="entry name" value="ANK_REP_REGION"/>
    <property type="match status" value="1"/>
</dbReference>
<gene>
    <name evidence="10" type="ORF">ODALV1_LOCUS12957</name>
</gene>
<name>A0ABP1QM00_9HEXA</name>
<keyword evidence="11" id="KW-1185">Reference proteome</keyword>
<keyword evidence="5" id="KW-0325">Glycoprotein</keyword>
<feature type="transmembrane region" description="Helical" evidence="9">
    <location>
        <begin position="294"/>
        <end position="314"/>
    </location>
</feature>
<evidence type="ECO:0000256" key="3">
    <source>
        <dbReference type="ARBA" id="ARBA00023043"/>
    </source>
</evidence>
<evidence type="ECO:0000256" key="4">
    <source>
        <dbReference type="ARBA" id="ARBA00023065"/>
    </source>
</evidence>
<accession>A0ABP1QM00</accession>
<keyword evidence="1" id="KW-0813">Transport</keyword>
<evidence type="ECO:0000256" key="6">
    <source>
        <dbReference type="ARBA" id="ARBA00023303"/>
    </source>
</evidence>
<protein>
    <recommendedName>
        <fullName evidence="12">Transient receptor potential channel pyrexia</fullName>
    </recommendedName>
</protein>
<dbReference type="EMBL" id="CAXLJM020000040">
    <property type="protein sequence ID" value="CAL8108374.1"/>
    <property type="molecule type" value="Genomic_DNA"/>
</dbReference>
<feature type="compositionally biased region" description="Basic and acidic residues" evidence="8">
    <location>
        <begin position="179"/>
        <end position="215"/>
    </location>
</feature>
<proteinExistence type="predicted"/>
<evidence type="ECO:0000256" key="9">
    <source>
        <dbReference type="SAM" id="Phobius"/>
    </source>
</evidence>
<keyword evidence="9" id="KW-0472">Membrane</keyword>
<feature type="transmembrane region" description="Helical" evidence="9">
    <location>
        <begin position="476"/>
        <end position="496"/>
    </location>
</feature>
<dbReference type="InterPro" id="IPR052076">
    <property type="entry name" value="TRP_cation_channel"/>
</dbReference>
<feature type="repeat" description="ANK" evidence="7">
    <location>
        <begin position="108"/>
        <end position="140"/>
    </location>
</feature>
<dbReference type="PANTHER" id="PTHR47143">
    <property type="entry name" value="TRANSIENT RECEPTOR POTENTIAL CATION CHANNEL PROTEIN PAINLESS"/>
    <property type="match status" value="1"/>
</dbReference>
<organism evidence="10 11">
    <name type="scientific">Orchesella dallaii</name>
    <dbReference type="NCBI Taxonomy" id="48710"/>
    <lineage>
        <taxon>Eukaryota</taxon>
        <taxon>Metazoa</taxon>
        <taxon>Ecdysozoa</taxon>
        <taxon>Arthropoda</taxon>
        <taxon>Hexapoda</taxon>
        <taxon>Collembola</taxon>
        <taxon>Entomobryomorpha</taxon>
        <taxon>Entomobryoidea</taxon>
        <taxon>Orchesellidae</taxon>
        <taxon>Orchesellinae</taxon>
        <taxon>Orchesella</taxon>
    </lineage>
</organism>
<dbReference type="PROSITE" id="PS50088">
    <property type="entry name" value="ANK_REPEAT"/>
    <property type="match status" value="1"/>
</dbReference>
<keyword evidence="6" id="KW-0407">Ion channel</keyword>
<feature type="transmembrane region" description="Helical" evidence="9">
    <location>
        <begin position="517"/>
        <end position="539"/>
    </location>
</feature>
<feature type="region of interest" description="Disordered" evidence="8">
    <location>
        <begin position="174"/>
        <end position="215"/>
    </location>
</feature>
<evidence type="ECO:0000256" key="7">
    <source>
        <dbReference type="PROSITE-ProRule" id="PRU00023"/>
    </source>
</evidence>
<keyword evidence="4" id="KW-0406">Ion transport</keyword>
<feature type="transmembrane region" description="Helical" evidence="9">
    <location>
        <begin position="420"/>
        <end position="438"/>
    </location>
</feature>
<dbReference type="Proteomes" id="UP001642540">
    <property type="component" value="Unassembled WGS sequence"/>
</dbReference>
<evidence type="ECO:0000256" key="1">
    <source>
        <dbReference type="ARBA" id="ARBA00022448"/>
    </source>
</evidence>
<keyword evidence="2" id="KW-0677">Repeat</keyword>
<keyword evidence="9" id="KW-0812">Transmembrane</keyword>
<keyword evidence="3 7" id="KW-0040">ANK repeat</keyword>
<evidence type="ECO:0008006" key="12">
    <source>
        <dbReference type="Google" id="ProtNLM"/>
    </source>
</evidence>
<evidence type="ECO:0000256" key="5">
    <source>
        <dbReference type="ARBA" id="ARBA00023180"/>
    </source>
</evidence>
<reference evidence="10 11" key="1">
    <citation type="submission" date="2024-08" db="EMBL/GenBank/DDBJ databases">
        <authorList>
            <person name="Cucini C."/>
            <person name="Frati F."/>
        </authorList>
    </citation>
    <scope>NUCLEOTIDE SEQUENCE [LARGE SCALE GENOMIC DNA]</scope>
</reference>
<evidence type="ECO:0000256" key="8">
    <source>
        <dbReference type="SAM" id="MobiDB-lite"/>
    </source>
</evidence>
<evidence type="ECO:0000313" key="11">
    <source>
        <dbReference type="Proteomes" id="UP001642540"/>
    </source>
</evidence>
<feature type="transmembrane region" description="Helical" evidence="9">
    <location>
        <begin position="390"/>
        <end position="408"/>
    </location>
</feature>
<feature type="transmembrane region" description="Helical" evidence="9">
    <location>
        <begin position="351"/>
        <end position="378"/>
    </location>
</feature>
<sequence>MKESKDTVLDLNGKLEGSLVSAARNYDYEKIESAVLEHLEQGNGSKNVLPQLQSALHEVLSDEFQGHIKEDAMLKCISVLIEFAKAYNSDYSEKGLSPLAELVNAKQNGESPLSTAVHHGFERAADILVQCGADTAVPSPRFRGHHSLATKIANTMPDVMMHILDSGIEWEEESNVNDEDLKARKEKSNGNDEDLKARKEESNVNDEDLKARKEDGELTRKTPVVKLNWRPILQYSLENEDQGKRNPKYLQEESSFLYSLLNIPPNTRNRYLTHPLVCAFLYLKRCTISKKLKGMQFILSTFPVFYMVFMYFLYFNRCKMEQPLDESENSTAKAIIRSSDEPNKERQRCDITLAISVAAYLLSAFVGGCALFEVYMFLKRDTTYMKSWRTWVIRVSIVVMACTLWPALQFNTLYNITWQYPIAAIGTFLAWTMCLIQMELVPQVKVYLEMLVAVIISVLKITLLFLPLLIGFYMGFYLMYFKFGNIMNFILMTVDIGSNEYEDMLDNPKDERAYFKAIAYGFSAVFIVVIGIVFINFLLGASINDIQELRQMAKIMTLSNKVQNHYIVDLIFSRRYNVVHAKDVEDVAKNGLRWILKPNEIDGILYQQKPGLDIAKLKYNFPKNIRDSLTKLLKSKTTTVENGYSLSTDASRADLTVRMDRLENRMNSVIHKQRSDDD</sequence>